<evidence type="ECO:0000259" key="12">
    <source>
        <dbReference type="PROSITE" id="PS50885"/>
    </source>
</evidence>
<dbReference type="PANTHER" id="PTHR44936:SF10">
    <property type="entry name" value="SENSOR PROTEIN RSTB"/>
    <property type="match status" value="1"/>
</dbReference>
<dbReference type="Proteomes" id="UP001333710">
    <property type="component" value="Chromosome"/>
</dbReference>
<organism evidence="13 14">
    <name type="scientific">Planctobacterium marinum</name>
    <dbReference type="NCBI Taxonomy" id="1631968"/>
    <lineage>
        <taxon>Bacteria</taxon>
        <taxon>Pseudomonadati</taxon>
        <taxon>Pseudomonadota</taxon>
        <taxon>Gammaproteobacteria</taxon>
        <taxon>Alteromonadales</taxon>
        <taxon>Alteromonadaceae</taxon>
        <taxon>Planctobacterium</taxon>
    </lineage>
</organism>
<dbReference type="RefSeq" id="WP_338294547.1">
    <property type="nucleotide sequence ID" value="NZ_AP027272.1"/>
</dbReference>
<evidence type="ECO:0000259" key="11">
    <source>
        <dbReference type="PROSITE" id="PS50109"/>
    </source>
</evidence>
<dbReference type="Pfam" id="PF00672">
    <property type="entry name" value="HAMP"/>
    <property type="match status" value="1"/>
</dbReference>
<keyword evidence="14" id="KW-1185">Reference proteome</keyword>
<evidence type="ECO:0000256" key="3">
    <source>
        <dbReference type="ARBA" id="ARBA00012438"/>
    </source>
</evidence>
<dbReference type="PROSITE" id="PS50885">
    <property type="entry name" value="HAMP"/>
    <property type="match status" value="1"/>
</dbReference>
<sequence>MRWLSLSLITVVLVATIGLGWVFDVVYQHYAGDAQNDTADEIQHAEILTKQLADTLAESGDAQQFVAIWQNSEGYQLRVLPLAELVLPESLLVSLSAGNTLNLESDTDISIHRLIPKSESVLIMEIPSPEETAQQSNNRYWFTSLFYLLLILLFLLWAQPLITRLLQLRKTARAFGKGELSQRIRVGKVSYISDLETEFNHMAQRIEDLVSDVKLLSSAVSHDLRTPLARIRMGLDTLSEETDPVKRQAYEDRINEHIDDMVELIETLLGYARLDQAMLELERKPIDISQLLHKLVEKKQQPDKSITLNHNHKSAMVSGDPTYLKMLFSNLLQNALQHAQHRVHIEIGTSAGALVIWVADDGPGIAADMQSDVFKPFVRSRNSKHKGHGVGLAICKRVVDWHQGSIEVQQSANLKGAEFMVTLPKATTIT</sequence>
<dbReference type="Gene3D" id="6.10.340.10">
    <property type="match status" value="1"/>
</dbReference>
<keyword evidence="10" id="KW-0472">Membrane</keyword>
<dbReference type="InterPro" id="IPR036890">
    <property type="entry name" value="HATPase_C_sf"/>
</dbReference>
<evidence type="ECO:0000256" key="5">
    <source>
        <dbReference type="ARBA" id="ARBA00022553"/>
    </source>
</evidence>
<keyword evidence="10" id="KW-1133">Transmembrane helix</keyword>
<feature type="transmembrane region" description="Helical" evidence="10">
    <location>
        <begin position="140"/>
        <end position="158"/>
    </location>
</feature>
<evidence type="ECO:0000256" key="9">
    <source>
        <dbReference type="ARBA" id="ARBA00022840"/>
    </source>
</evidence>
<dbReference type="SUPFAM" id="SSF55874">
    <property type="entry name" value="ATPase domain of HSP90 chaperone/DNA topoisomerase II/histidine kinase"/>
    <property type="match status" value="1"/>
</dbReference>
<dbReference type="KEGG" id="pmaw:MACH26_40000"/>
<keyword evidence="5" id="KW-0597">Phosphoprotein</keyword>
<dbReference type="InterPro" id="IPR005467">
    <property type="entry name" value="His_kinase_dom"/>
</dbReference>
<evidence type="ECO:0000256" key="7">
    <source>
        <dbReference type="ARBA" id="ARBA00022741"/>
    </source>
</evidence>
<evidence type="ECO:0000313" key="14">
    <source>
        <dbReference type="Proteomes" id="UP001333710"/>
    </source>
</evidence>
<dbReference type="GO" id="GO:0005886">
    <property type="term" value="C:plasma membrane"/>
    <property type="evidence" value="ECO:0007669"/>
    <property type="project" value="UniProtKB-SubCell"/>
</dbReference>
<dbReference type="InterPro" id="IPR036097">
    <property type="entry name" value="HisK_dim/P_sf"/>
</dbReference>
<evidence type="ECO:0000256" key="4">
    <source>
        <dbReference type="ARBA" id="ARBA00022475"/>
    </source>
</evidence>
<keyword evidence="7" id="KW-0547">Nucleotide-binding</keyword>
<evidence type="ECO:0000313" key="13">
    <source>
        <dbReference type="EMBL" id="BDX08479.1"/>
    </source>
</evidence>
<dbReference type="CDD" id="cd00082">
    <property type="entry name" value="HisKA"/>
    <property type="match status" value="1"/>
</dbReference>
<evidence type="ECO:0000256" key="10">
    <source>
        <dbReference type="SAM" id="Phobius"/>
    </source>
</evidence>
<dbReference type="SMART" id="SM00388">
    <property type="entry name" value="HisKA"/>
    <property type="match status" value="1"/>
</dbReference>
<comment type="subcellular location">
    <subcellularLocation>
        <location evidence="2">Cell membrane</location>
        <topology evidence="2">Multi-pass membrane protein</topology>
    </subcellularLocation>
</comment>
<evidence type="ECO:0000256" key="1">
    <source>
        <dbReference type="ARBA" id="ARBA00000085"/>
    </source>
</evidence>
<dbReference type="Gene3D" id="3.30.565.10">
    <property type="entry name" value="Histidine kinase-like ATPase, C-terminal domain"/>
    <property type="match status" value="1"/>
</dbReference>
<comment type="catalytic activity">
    <reaction evidence="1">
        <text>ATP + protein L-histidine = ADP + protein N-phospho-L-histidine.</text>
        <dbReference type="EC" id="2.7.13.3"/>
    </reaction>
</comment>
<protein>
    <recommendedName>
        <fullName evidence="3">histidine kinase</fullName>
        <ecNumber evidence="3">2.7.13.3</ecNumber>
    </recommendedName>
</protein>
<dbReference type="Gene3D" id="1.10.287.130">
    <property type="match status" value="1"/>
</dbReference>
<dbReference type="InterPro" id="IPR050980">
    <property type="entry name" value="2C_sensor_his_kinase"/>
</dbReference>
<dbReference type="SUPFAM" id="SSF47384">
    <property type="entry name" value="Homodimeric domain of signal transducing histidine kinase"/>
    <property type="match status" value="1"/>
</dbReference>
<dbReference type="EMBL" id="AP027272">
    <property type="protein sequence ID" value="BDX08479.1"/>
    <property type="molecule type" value="Genomic_DNA"/>
</dbReference>
<dbReference type="InterPro" id="IPR003661">
    <property type="entry name" value="HisK_dim/P_dom"/>
</dbReference>
<dbReference type="PRINTS" id="PR00344">
    <property type="entry name" value="BCTRLSENSOR"/>
</dbReference>
<evidence type="ECO:0000256" key="8">
    <source>
        <dbReference type="ARBA" id="ARBA00022777"/>
    </source>
</evidence>
<keyword evidence="9" id="KW-0067">ATP-binding</keyword>
<keyword evidence="4" id="KW-1003">Cell membrane</keyword>
<dbReference type="CDD" id="cd06225">
    <property type="entry name" value="HAMP"/>
    <property type="match status" value="1"/>
</dbReference>
<feature type="domain" description="HAMP" evidence="12">
    <location>
        <begin position="159"/>
        <end position="211"/>
    </location>
</feature>
<dbReference type="InterPro" id="IPR003594">
    <property type="entry name" value="HATPase_dom"/>
</dbReference>
<dbReference type="PROSITE" id="PS50109">
    <property type="entry name" value="HIS_KIN"/>
    <property type="match status" value="1"/>
</dbReference>
<dbReference type="InterPro" id="IPR004358">
    <property type="entry name" value="Sig_transdc_His_kin-like_C"/>
</dbReference>
<gene>
    <name evidence="13" type="primary">rstB</name>
    <name evidence="13" type="ORF">MACH26_40000</name>
</gene>
<dbReference type="SMART" id="SM00304">
    <property type="entry name" value="HAMP"/>
    <property type="match status" value="1"/>
</dbReference>
<name>A0AA48KUD6_9ALTE</name>
<dbReference type="Pfam" id="PF00512">
    <property type="entry name" value="HisKA"/>
    <property type="match status" value="1"/>
</dbReference>
<accession>A0AA48KUD6</accession>
<dbReference type="Pfam" id="PF02518">
    <property type="entry name" value="HATPase_c"/>
    <property type="match status" value="1"/>
</dbReference>
<dbReference type="SMART" id="SM00387">
    <property type="entry name" value="HATPase_c"/>
    <property type="match status" value="1"/>
</dbReference>
<evidence type="ECO:0000256" key="6">
    <source>
        <dbReference type="ARBA" id="ARBA00022679"/>
    </source>
</evidence>
<dbReference type="AlphaFoldDB" id="A0AA48KUD6"/>
<dbReference type="GO" id="GO:0000155">
    <property type="term" value="F:phosphorelay sensor kinase activity"/>
    <property type="evidence" value="ECO:0007669"/>
    <property type="project" value="InterPro"/>
</dbReference>
<feature type="domain" description="Histidine kinase" evidence="11">
    <location>
        <begin position="219"/>
        <end position="427"/>
    </location>
</feature>
<reference evidence="13" key="1">
    <citation type="submission" date="2023-01" db="EMBL/GenBank/DDBJ databases">
        <title>Complete genome sequence of Planctobacterium marinum strain Dej080120_11.</title>
        <authorList>
            <person name="Ueki S."/>
            <person name="Maruyama F."/>
        </authorList>
    </citation>
    <scope>NUCLEOTIDE SEQUENCE</scope>
    <source>
        <strain evidence="13">Dej080120_11</strain>
    </source>
</reference>
<dbReference type="EC" id="2.7.13.3" evidence="3"/>
<dbReference type="InterPro" id="IPR003660">
    <property type="entry name" value="HAMP_dom"/>
</dbReference>
<dbReference type="PANTHER" id="PTHR44936">
    <property type="entry name" value="SENSOR PROTEIN CREC"/>
    <property type="match status" value="1"/>
</dbReference>
<proteinExistence type="predicted"/>
<dbReference type="GO" id="GO:0005524">
    <property type="term" value="F:ATP binding"/>
    <property type="evidence" value="ECO:0007669"/>
    <property type="project" value="UniProtKB-KW"/>
</dbReference>
<keyword evidence="6" id="KW-0808">Transferase</keyword>
<keyword evidence="10" id="KW-0812">Transmembrane</keyword>
<keyword evidence="8 13" id="KW-0418">Kinase</keyword>
<evidence type="ECO:0000256" key="2">
    <source>
        <dbReference type="ARBA" id="ARBA00004651"/>
    </source>
</evidence>